<proteinExistence type="predicted"/>
<dbReference type="OMA" id="RIRHREA"/>
<reference evidence="1 3" key="1">
    <citation type="submission" date="2014-11" db="EMBL/GenBank/DDBJ databases">
        <title>Genetic blueprint of the zoonotic pathogen Toxocara canis.</title>
        <authorList>
            <person name="Zhu X.-Q."/>
            <person name="Korhonen P.K."/>
            <person name="Cai H."/>
            <person name="Young N.D."/>
            <person name="Nejsum P."/>
            <person name="von Samson-Himmelstjerna G."/>
            <person name="Boag P.R."/>
            <person name="Tan P."/>
            <person name="Li Q."/>
            <person name="Min J."/>
            <person name="Yang Y."/>
            <person name="Wang X."/>
            <person name="Fang X."/>
            <person name="Hall R.S."/>
            <person name="Hofmann A."/>
            <person name="Sternberg P.W."/>
            <person name="Jex A.R."/>
            <person name="Gasser R.B."/>
        </authorList>
    </citation>
    <scope>NUCLEOTIDE SEQUENCE [LARGE SCALE GENOMIC DNA]</scope>
    <source>
        <strain evidence="1">PN_DK_2014</strain>
    </source>
</reference>
<accession>A0A0B2VM11</accession>
<gene>
    <name evidence="1" type="ORF">Tcan_16041</name>
    <name evidence="2" type="ORF">TCNE_LOCUS16755</name>
</gene>
<dbReference type="OrthoDB" id="5788066at2759"/>
<dbReference type="EMBL" id="JPKZ01000958">
    <property type="protein sequence ID" value="KHN84531.1"/>
    <property type="molecule type" value="Genomic_DNA"/>
</dbReference>
<evidence type="ECO:0000313" key="3">
    <source>
        <dbReference type="Proteomes" id="UP000031036"/>
    </source>
</evidence>
<keyword evidence="3" id="KW-1185">Reference proteome</keyword>
<evidence type="ECO:0000313" key="2">
    <source>
        <dbReference type="EMBL" id="VDM48076.1"/>
    </source>
</evidence>
<dbReference type="Proteomes" id="UP000031036">
    <property type="component" value="Unassembled WGS sequence"/>
</dbReference>
<dbReference type="AlphaFoldDB" id="A0A0B2VM11"/>
<organism evidence="1 3">
    <name type="scientific">Toxocara canis</name>
    <name type="common">Canine roundworm</name>
    <dbReference type="NCBI Taxonomy" id="6265"/>
    <lineage>
        <taxon>Eukaryota</taxon>
        <taxon>Metazoa</taxon>
        <taxon>Ecdysozoa</taxon>
        <taxon>Nematoda</taxon>
        <taxon>Chromadorea</taxon>
        <taxon>Rhabditida</taxon>
        <taxon>Spirurina</taxon>
        <taxon>Ascaridomorpha</taxon>
        <taxon>Ascaridoidea</taxon>
        <taxon>Toxocaridae</taxon>
        <taxon>Toxocara</taxon>
    </lineage>
</organism>
<reference evidence="2" key="2">
    <citation type="submission" date="2018-11" db="EMBL/GenBank/DDBJ databases">
        <authorList>
            <consortium name="Pathogen Informatics"/>
        </authorList>
    </citation>
    <scope>NUCLEOTIDE SEQUENCE [LARGE SCALE GENOMIC DNA]</scope>
</reference>
<protein>
    <submittedName>
        <fullName evidence="1">Uncharacterized protein</fullName>
    </submittedName>
</protein>
<dbReference type="Gene3D" id="6.10.130.30">
    <property type="match status" value="1"/>
</dbReference>
<name>A0A0B2VM11_TOXCA</name>
<sequence length="78" mass="9054">MRPALKDSTVRQCFRIRHREATREFPDEIVKLIARLATKLIKESLHRSAKNALDGCSEKVTIDNLYRTIAQIILDFDL</sequence>
<evidence type="ECO:0000313" key="1">
    <source>
        <dbReference type="EMBL" id="KHN84531.1"/>
    </source>
</evidence>
<dbReference type="EMBL" id="UYWY01023864">
    <property type="protein sequence ID" value="VDM48076.1"/>
    <property type="molecule type" value="Genomic_DNA"/>
</dbReference>